<keyword evidence="5" id="KW-1185">Reference proteome</keyword>
<dbReference type="InterPro" id="IPR027417">
    <property type="entry name" value="P-loop_NTPase"/>
</dbReference>
<evidence type="ECO:0000256" key="1">
    <source>
        <dbReference type="ARBA" id="ARBA00022741"/>
    </source>
</evidence>
<gene>
    <name evidence="4" type="ORF">CP963_09155</name>
</gene>
<dbReference type="EMBL" id="NXII01000011">
    <property type="protein sequence ID" value="RXI40239.1"/>
    <property type="molecule type" value="Genomic_DNA"/>
</dbReference>
<sequence>MNANTKTVLFYSFKGGVGRTQLMLNSAKYLASKGKNILMVDFDIHAPGLSYWDDTYDLKAEGEDYLLNYIIKYFSGEEDTNKLCVRKISDNLSLVPIYDMTNIRPYHELLVKFSQFSYDLNSKLKEKISENMTLSDAIFDAIKDKLLETGQYDYIFFDSRTGFTEIGDILFSTEVDLKILVSAYNKQNIKGINSVLDLINDESAKKKHNIIRVLSLKPKDSDNKIEQLKSEANLDDNKELKNAFNWKGIMEIDYASVIVTNDFTVWEREEDNDLYKKQVIDISNQIDRTLIGEKIEL</sequence>
<evidence type="ECO:0000259" key="3">
    <source>
        <dbReference type="Pfam" id="PF13614"/>
    </source>
</evidence>
<comment type="caution">
    <text evidence="4">The sequence shown here is derived from an EMBL/GenBank/DDBJ whole genome shotgun (WGS) entry which is preliminary data.</text>
</comment>
<name>A0A6M8NFC8_9BACT</name>
<dbReference type="GO" id="GO:0005829">
    <property type="term" value="C:cytosol"/>
    <property type="evidence" value="ECO:0007669"/>
    <property type="project" value="TreeGrafter"/>
</dbReference>
<dbReference type="GO" id="GO:0009898">
    <property type="term" value="C:cytoplasmic side of plasma membrane"/>
    <property type="evidence" value="ECO:0007669"/>
    <property type="project" value="TreeGrafter"/>
</dbReference>
<dbReference type="InterPro" id="IPR050625">
    <property type="entry name" value="ParA/MinD_ATPase"/>
</dbReference>
<evidence type="ECO:0000313" key="4">
    <source>
        <dbReference type="EMBL" id="RXI40239.1"/>
    </source>
</evidence>
<keyword evidence="1" id="KW-0547">Nucleotide-binding</keyword>
<dbReference type="SUPFAM" id="SSF52540">
    <property type="entry name" value="P-loop containing nucleoside triphosphate hydrolases"/>
    <property type="match status" value="1"/>
</dbReference>
<dbReference type="Pfam" id="PF13614">
    <property type="entry name" value="AAA_31"/>
    <property type="match status" value="1"/>
</dbReference>
<dbReference type="PANTHER" id="PTHR43384">
    <property type="entry name" value="SEPTUM SITE-DETERMINING PROTEIN MIND HOMOLOG, CHLOROPLASTIC-RELATED"/>
    <property type="match status" value="1"/>
</dbReference>
<feature type="domain" description="AAA" evidence="3">
    <location>
        <begin position="6"/>
        <end position="204"/>
    </location>
</feature>
<evidence type="ECO:0000256" key="2">
    <source>
        <dbReference type="ARBA" id="ARBA00022840"/>
    </source>
</evidence>
<accession>A0A6M8NFC8</accession>
<keyword evidence="2" id="KW-0067">ATP-binding</keyword>
<organism evidence="4 5">
    <name type="scientific">Arcobacter cloacae</name>
    <dbReference type="NCBI Taxonomy" id="1054034"/>
    <lineage>
        <taxon>Bacteria</taxon>
        <taxon>Pseudomonadati</taxon>
        <taxon>Campylobacterota</taxon>
        <taxon>Epsilonproteobacteria</taxon>
        <taxon>Campylobacterales</taxon>
        <taxon>Arcobacteraceae</taxon>
        <taxon>Arcobacter</taxon>
    </lineage>
</organism>
<dbReference type="RefSeq" id="WP_129013869.1">
    <property type="nucleotide sequence ID" value="NZ_CBCSEI010000006.1"/>
</dbReference>
<dbReference type="PANTHER" id="PTHR43384:SF6">
    <property type="entry name" value="SEPTUM SITE-DETERMINING PROTEIN MIND HOMOLOG, CHLOROPLASTIC"/>
    <property type="match status" value="1"/>
</dbReference>
<dbReference type="GO" id="GO:0005524">
    <property type="term" value="F:ATP binding"/>
    <property type="evidence" value="ECO:0007669"/>
    <property type="project" value="UniProtKB-KW"/>
</dbReference>
<dbReference type="NCBIfam" id="NF047398">
    <property type="entry name" value="AAA_KGGVGR"/>
    <property type="match status" value="1"/>
</dbReference>
<reference evidence="4 5" key="1">
    <citation type="submission" date="2017-09" db="EMBL/GenBank/DDBJ databases">
        <title>Genomics of the genus Arcobacter.</title>
        <authorList>
            <person name="Perez-Cataluna A."/>
            <person name="Figueras M.J."/>
            <person name="Salas-Masso N."/>
        </authorList>
    </citation>
    <scope>NUCLEOTIDE SEQUENCE [LARGE SCALE GENOMIC DNA]</scope>
    <source>
        <strain evidence="4 5">CECT 7834</strain>
    </source>
</reference>
<dbReference type="InterPro" id="IPR025669">
    <property type="entry name" value="AAA_dom"/>
</dbReference>
<protein>
    <recommendedName>
        <fullName evidence="3">AAA domain-containing protein</fullName>
    </recommendedName>
</protein>
<dbReference type="Gene3D" id="3.40.50.300">
    <property type="entry name" value="P-loop containing nucleotide triphosphate hydrolases"/>
    <property type="match status" value="1"/>
</dbReference>
<dbReference type="AlphaFoldDB" id="A0A6M8NFC8"/>
<proteinExistence type="predicted"/>
<dbReference type="Proteomes" id="UP000290378">
    <property type="component" value="Unassembled WGS sequence"/>
</dbReference>
<dbReference type="GO" id="GO:0051782">
    <property type="term" value="P:negative regulation of cell division"/>
    <property type="evidence" value="ECO:0007669"/>
    <property type="project" value="TreeGrafter"/>
</dbReference>
<evidence type="ECO:0000313" key="5">
    <source>
        <dbReference type="Proteomes" id="UP000290378"/>
    </source>
</evidence>
<dbReference type="GO" id="GO:0016887">
    <property type="term" value="F:ATP hydrolysis activity"/>
    <property type="evidence" value="ECO:0007669"/>
    <property type="project" value="TreeGrafter"/>
</dbReference>